<evidence type="ECO:0000313" key="4">
    <source>
        <dbReference type="Proteomes" id="UP000214646"/>
    </source>
</evidence>
<dbReference type="InterPro" id="IPR007386">
    <property type="entry name" value="DUF447_N"/>
</dbReference>
<dbReference type="InterPro" id="IPR049288">
    <property type="entry name" value="DUF447_C"/>
</dbReference>
<organism evidence="3 4">
    <name type="scientific">Fimbriiglobus ruber</name>
    <dbReference type="NCBI Taxonomy" id="1908690"/>
    <lineage>
        <taxon>Bacteria</taxon>
        <taxon>Pseudomonadati</taxon>
        <taxon>Planctomycetota</taxon>
        <taxon>Planctomycetia</taxon>
        <taxon>Gemmatales</taxon>
        <taxon>Gemmataceae</taxon>
        <taxon>Fimbriiglobus</taxon>
    </lineage>
</organism>
<feature type="domain" description="DUF447" evidence="1">
    <location>
        <begin position="14"/>
        <end position="130"/>
    </location>
</feature>
<evidence type="ECO:0000259" key="2">
    <source>
        <dbReference type="Pfam" id="PF20766"/>
    </source>
</evidence>
<protein>
    <submittedName>
        <fullName evidence="3">DUF447 family protein</fullName>
    </submittedName>
</protein>
<dbReference type="Gene3D" id="1.20.58.290">
    <property type="entry name" value="Hypothetical membrane protein ta0354_69_121"/>
    <property type="match status" value="1"/>
</dbReference>
<dbReference type="EMBL" id="NIDE01000019">
    <property type="protein sequence ID" value="OWK34799.1"/>
    <property type="molecule type" value="Genomic_DNA"/>
</dbReference>
<evidence type="ECO:0000313" key="3">
    <source>
        <dbReference type="EMBL" id="OWK34799.1"/>
    </source>
</evidence>
<keyword evidence="4" id="KW-1185">Reference proteome</keyword>
<dbReference type="SUPFAM" id="SSF50475">
    <property type="entry name" value="FMN-binding split barrel"/>
    <property type="match status" value="1"/>
</dbReference>
<dbReference type="Gene3D" id="2.30.110.10">
    <property type="entry name" value="Electron Transport, Fmn-binding Protein, Chain A"/>
    <property type="match status" value="1"/>
</dbReference>
<reference evidence="4" key="1">
    <citation type="submission" date="2017-06" db="EMBL/GenBank/DDBJ databases">
        <title>Genome analysis of Fimbriiglobus ruber SP5, the first member of the order Planctomycetales with confirmed chitinolytic capability.</title>
        <authorList>
            <person name="Ravin N.V."/>
            <person name="Rakitin A.L."/>
            <person name="Ivanova A.A."/>
            <person name="Beletsky A.V."/>
            <person name="Kulichevskaya I.S."/>
            <person name="Mardanov A.V."/>
            <person name="Dedysh S.N."/>
        </authorList>
    </citation>
    <scope>NUCLEOTIDE SEQUENCE [LARGE SCALE GENOMIC DNA]</scope>
    <source>
        <strain evidence="4">SP5</strain>
    </source>
</reference>
<feature type="domain" description="DUF447" evidence="2">
    <location>
        <begin position="138"/>
        <end position="189"/>
    </location>
</feature>
<dbReference type="Proteomes" id="UP000214646">
    <property type="component" value="Unassembled WGS sequence"/>
</dbReference>
<dbReference type="Pfam" id="PF20766">
    <property type="entry name" value="DUF447_C"/>
    <property type="match status" value="1"/>
</dbReference>
<comment type="caution">
    <text evidence="3">The sequence shown here is derived from an EMBL/GenBank/DDBJ whole genome shotgun (WGS) entry which is preliminary data.</text>
</comment>
<proteinExistence type="predicted"/>
<sequence length="202" mass="22359">MCKPARRTEFMILEGLVTTISPDGTPRLAPMGPKVESDMSRFLLRPFPTSQTYQNLLKHGEGVLHTTDDALMMAKAAVGAVGSFPPARAASVVRGSVLTGACRYFEFRVRSIDTSEPRVRIEAEVVATGVLREFFGFNRAKHAVIEAAILATRLTLLPREEIEAEFRKLRVIVEKTGGPDEFEAMTFLEAHTQHHYSAEAAR</sequence>
<dbReference type="Pfam" id="PF04289">
    <property type="entry name" value="DUF447_N"/>
    <property type="match status" value="1"/>
</dbReference>
<dbReference type="InterPro" id="IPR012349">
    <property type="entry name" value="Split_barrel_FMN-bd"/>
</dbReference>
<name>A0A225DCD9_9BACT</name>
<dbReference type="AlphaFoldDB" id="A0A225DCD9"/>
<evidence type="ECO:0000259" key="1">
    <source>
        <dbReference type="Pfam" id="PF04289"/>
    </source>
</evidence>
<accession>A0A225DCD9</accession>
<gene>
    <name evidence="3" type="ORF">FRUB_09641</name>
</gene>